<feature type="transmembrane region" description="Helical" evidence="1">
    <location>
        <begin position="300"/>
        <end position="319"/>
    </location>
</feature>
<keyword evidence="1" id="KW-1133">Transmembrane helix</keyword>
<reference evidence="2 3" key="1">
    <citation type="journal article" date="2019" name="Int. J. Syst. Evol. Microbiol.">
        <title>The Global Catalogue of Microorganisms (GCM) 10K type strain sequencing project: providing services to taxonomists for standard genome sequencing and annotation.</title>
        <authorList>
            <consortium name="The Broad Institute Genomics Platform"/>
            <consortium name="The Broad Institute Genome Sequencing Center for Infectious Disease"/>
            <person name="Wu L."/>
            <person name="Ma J."/>
        </authorList>
    </citation>
    <scope>NUCLEOTIDE SEQUENCE [LARGE SCALE GENOMIC DNA]</scope>
    <source>
        <strain evidence="2 3">JCM 15974</strain>
    </source>
</reference>
<evidence type="ECO:0008006" key="4">
    <source>
        <dbReference type="Google" id="ProtNLM"/>
    </source>
</evidence>
<feature type="transmembrane region" description="Helical" evidence="1">
    <location>
        <begin position="102"/>
        <end position="119"/>
    </location>
</feature>
<organism evidence="2 3">
    <name type="scientific">Aquimarina litoralis</name>
    <dbReference type="NCBI Taxonomy" id="584605"/>
    <lineage>
        <taxon>Bacteria</taxon>
        <taxon>Pseudomonadati</taxon>
        <taxon>Bacteroidota</taxon>
        <taxon>Flavobacteriia</taxon>
        <taxon>Flavobacteriales</taxon>
        <taxon>Flavobacteriaceae</taxon>
        <taxon>Aquimarina</taxon>
    </lineage>
</organism>
<feature type="transmembrane region" description="Helical" evidence="1">
    <location>
        <begin position="37"/>
        <end position="56"/>
    </location>
</feature>
<evidence type="ECO:0000313" key="2">
    <source>
        <dbReference type="EMBL" id="GAA0729731.1"/>
    </source>
</evidence>
<feature type="transmembrane region" description="Helical" evidence="1">
    <location>
        <begin position="77"/>
        <end position="96"/>
    </location>
</feature>
<name>A0ABN1J664_9FLAO</name>
<keyword evidence="1" id="KW-0812">Transmembrane</keyword>
<feature type="transmembrane region" description="Helical" evidence="1">
    <location>
        <begin position="355"/>
        <end position="374"/>
    </location>
</feature>
<feature type="transmembrane region" description="Helical" evidence="1">
    <location>
        <begin position="331"/>
        <end position="349"/>
    </location>
</feature>
<comment type="caution">
    <text evidence="2">The sequence shown here is derived from an EMBL/GenBank/DDBJ whole genome shotgun (WGS) entry which is preliminary data.</text>
</comment>
<gene>
    <name evidence="2" type="ORF">GCM10009430_40160</name>
</gene>
<evidence type="ECO:0000256" key="1">
    <source>
        <dbReference type="SAM" id="Phobius"/>
    </source>
</evidence>
<feature type="transmembrane region" description="Helical" evidence="1">
    <location>
        <begin position="12"/>
        <end position="31"/>
    </location>
</feature>
<feature type="transmembrane region" description="Helical" evidence="1">
    <location>
        <begin position="161"/>
        <end position="180"/>
    </location>
</feature>
<keyword evidence="3" id="KW-1185">Reference proteome</keyword>
<feature type="transmembrane region" description="Helical" evidence="1">
    <location>
        <begin position="229"/>
        <end position="248"/>
    </location>
</feature>
<accession>A0ABN1J664</accession>
<keyword evidence="1" id="KW-0472">Membrane</keyword>
<proteinExistence type="predicted"/>
<dbReference type="EMBL" id="BAAAGE010000004">
    <property type="protein sequence ID" value="GAA0729731.1"/>
    <property type="molecule type" value="Genomic_DNA"/>
</dbReference>
<feature type="transmembrane region" description="Helical" evidence="1">
    <location>
        <begin position="192"/>
        <end position="209"/>
    </location>
</feature>
<dbReference type="RefSeq" id="WP_343914035.1">
    <property type="nucleotide sequence ID" value="NZ_BAAAGE010000004.1"/>
</dbReference>
<feature type="transmembrane region" description="Helical" evidence="1">
    <location>
        <begin position="131"/>
        <end position="149"/>
    </location>
</feature>
<feature type="transmembrane region" description="Helical" evidence="1">
    <location>
        <begin position="269"/>
        <end position="288"/>
    </location>
</feature>
<sequence>MNRFFMIFINTIRGFANPAYNFLIAIFGIKSFGKEDWASVISILLWVFFIVFSIGWGNREYLIRAYAKQPGKINYLFYSNFLSRSILLPMGLLLLLFFPLNVAIWGVTLVVCIHTFNSLDSLIVYHQKFEAQFIADTIAFCVVIGGIFYSNNFDLIFFLKLYSFSFLLKVITLLITLKLWKEKIIFRISISAFKNGFPFFILGFAGWLTSKIDLYIVDYYLPKSNLSEYQLLITAFVMLQAVAGFVMVPFTKHIYRLTPEVINKIKHKLYISALPIVIMGSIGIWIIMEQFIFLNFSLKYYILGGFVALPAFFYTINIMELIKNGQEKRILTINIVALSTSLILAILLIKKHQLLGVLFSVCISQWIVFVLYKLNSMKHSTKSFISFFH</sequence>
<dbReference type="Proteomes" id="UP001501758">
    <property type="component" value="Unassembled WGS sequence"/>
</dbReference>
<evidence type="ECO:0000313" key="3">
    <source>
        <dbReference type="Proteomes" id="UP001501758"/>
    </source>
</evidence>
<protein>
    <recommendedName>
        <fullName evidence="4">Membrane protein involved in the export of O-antigen and teichoic acid</fullName>
    </recommendedName>
</protein>